<protein>
    <submittedName>
        <fullName evidence="2">Uncharacterized protein</fullName>
    </submittedName>
</protein>
<dbReference type="AlphaFoldDB" id="A0A1M4WBI6"/>
<feature type="compositionally biased region" description="Basic and acidic residues" evidence="1">
    <location>
        <begin position="63"/>
        <end position="76"/>
    </location>
</feature>
<accession>A0A1M4WBI6</accession>
<evidence type="ECO:0000313" key="3">
    <source>
        <dbReference type="Proteomes" id="UP000183987"/>
    </source>
</evidence>
<organism evidence="2 3">
    <name type="scientific">Loktanella atrilutea</name>
    <dbReference type="NCBI Taxonomy" id="366533"/>
    <lineage>
        <taxon>Bacteria</taxon>
        <taxon>Pseudomonadati</taxon>
        <taxon>Pseudomonadota</taxon>
        <taxon>Alphaproteobacteria</taxon>
        <taxon>Rhodobacterales</taxon>
        <taxon>Roseobacteraceae</taxon>
        <taxon>Loktanella</taxon>
    </lineage>
</organism>
<sequence length="91" mass="9807">MTLDEMATFMGGLVRRCTNRKGDIADTVLTLNVEEAAMLSDCAEAMTVLDAYGAAAHVHREIEKKRQASARRKDAKGPAQIAGETAIGEKE</sequence>
<feature type="region of interest" description="Disordered" evidence="1">
    <location>
        <begin position="63"/>
        <end position="91"/>
    </location>
</feature>
<reference evidence="3" key="1">
    <citation type="submission" date="2016-11" db="EMBL/GenBank/DDBJ databases">
        <authorList>
            <person name="Varghese N."/>
            <person name="Submissions S."/>
        </authorList>
    </citation>
    <scope>NUCLEOTIDE SEQUENCE [LARGE SCALE GENOMIC DNA]</scope>
    <source>
        <strain evidence="3">DSM 29326</strain>
    </source>
</reference>
<gene>
    <name evidence="2" type="ORF">SAMN05444339_10257</name>
</gene>
<keyword evidence="3" id="KW-1185">Reference proteome</keyword>
<dbReference type="STRING" id="366533.SAMN05444339_10257"/>
<dbReference type="Proteomes" id="UP000183987">
    <property type="component" value="Unassembled WGS sequence"/>
</dbReference>
<proteinExistence type="predicted"/>
<dbReference type="EMBL" id="FQUE01000002">
    <property type="protein sequence ID" value="SHE78579.1"/>
    <property type="molecule type" value="Genomic_DNA"/>
</dbReference>
<evidence type="ECO:0000313" key="2">
    <source>
        <dbReference type="EMBL" id="SHE78579.1"/>
    </source>
</evidence>
<name>A0A1M4WBI6_LOKAT</name>
<evidence type="ECO:0000256" key="1">
    <source>
        <dbReference type="SAM" id="MobiDB-lite"/>
    </source>
</evidence>